<dbReference type="EMBL" id="BPLQ01009547">
    <property type="protein sequence ID" value="GIY44593.1"/>
    <property type="molecule type" value="Genomic_DNA"/>
</dbReference>
<accession>A0AAV4TDE9</accession>
<name>A0AAV4TDE9_9ARAC</name>
<organism evidence="1 2">
    <name type="scientific">Caerostris darwini</name>
    <dbReference type="NCBI Taxonomy" id="1538125"/>
    <lineage>
        <taxon>Eukaryota</taxon>
        <taxon>Metazoa</taxon>
        <taxon>Ecdysozoa</taxon>
        <taxon>Arthropoda</taxon>
        <taxon>Chelicerata</taxon>
        <taxon>Arachnida</taxon>
        <taxon>Araneae</taxon>
        <taxon>Araneomorphae</taxon>
        <taxon>Entelegynae</taxon>
        <taxon>Araneoidea</taxon>
        <taxon>Araneidae</taxon>
        <taxon>Caerostris</taxon>
    </lineage>
</organism>
<keyword evidence="2" id="KW-1185">Reference proteome</keyword>
<comment type="caution">
    <text evidence="1">The sequence shown here is derived from an EMBL/GenBank/DDBJ whole genome shotgun (WGS) entry which is preliminary data.</text>
</comment>
<dbReference type="Proteomes" id="UP001054837">
    <property type="component" value="Unassembled WGS sequence"/>
</dbReference>
<protein>
    <submittedName>
        <fullName evidence="1">Uncharacterized protein</fullName>
    </submittedName>
</protein>
<evidence type="ECO:0000313" key="1">
    <source>
        <dbReference type="EMBL" id="GIY44593.1"/>
    </source>
</evidence>
<gene>
    <name evidence="1" type="ORF">CDAR_124961</name>
</gene>
<sequence>MEALLIYDNLELLLNDSDIPTSLQYNGNGTNPDLTSASPDIADDVGREFIYDPGSEDFEIYIKSRYFD</sequence>
<reference evidence="1 2" key="1">
    <citation type="submission" date="2021-06" db="EMBL/GenBank/DDBJ databases">
        <title>Caerostris darwini draft genome.</title>
        <authorList>
            <person name="Kono N."/>
            <person name="Arakawa K."/>
        </authorList>
    </citation>
    <scope>NUCLEOTIDE SEQUENCE [LARGE SCALE GENOMIC DNA]</scope>
</reference>
<evidence type="ECO:0000313" key="2">
    <source>
        <dbReference type="Proteomes" id="UP001054837"/>
    </source>
</evidence>
<proteinExistence type="predicted"/>
<dbReference type="AlphaFoldDB" id="A0AAV4TDE9"/>